<comment type="caution">
    <text evidence="3">The sequence shown here is derived from an EMBL/GenBank/DDBJ whole genome shotgun (WGS) entry which is preliminary data.</text>
</comment>
<gene>
    <name evidence="3" type="primary">ligD</name>
    <name evidence="3" type="ORF">Lboz_2554</name>
</gene>
<dbReference type="EMBL" id="LNXU01000032">
    <property type="protein sequence ID" value="KTC70977.1"/>
    <property type="molecule type" value="Genomic_DNA"/>
</dbReference>
<evidence type="ECO:0000259" key="2">
    <source>
        <dbReference type="Pfam" id="PF13298"/>
    </source>
</evidence>
<dbReference type="Proteomes" id="UP000054695">
    <property type="component" value="Unassembled WGS sequence"/>
</dbReference>
<feature type="domain" description="DNA ligase D 3'-phosphoesterase" evidence="2">
    <location>
        <begin position="33"/>
        <end position="139"/>
    </location>
</feature>
<dbReference type="PATRIC" id="fig|447.4.peg.2713"/>
<keyword evidence="3" id="KW-0436">Ligase</keyword>
<dbReference type="AlphaFoldDB" id="A0A0W0RIU8"/>
<dbReference type="GO" id="GO:0016874">
    <property type="term" value="F:ligase activity"/>
    <property type="evidence" value="ECO:0007669"/>
    <property type="project" value="UniProtKB-KW"/>
</dbReference>
<name>A0A0W0RIU8_LEGBO</name>
<proteinExistence type="predicted"/>
<dbReference type="RefSeq" id="WP_235810548.1">
    <property type="nucleotide sequence ID" value="NZ_CAAAIY010000005.1"/>
</dbReference>
<reference evidence="3 4" key="1">
    <citation type="submission" date="2015-11" db="EMBL/GenBank/DDBJ databases">
        <title>Genomic analysis of 38 Legionella species identifies large and diverse effector repertoires.</title>
        <authorList>
            <person name="Burstein D."/>
            <person name="Amaro F."/>
            <person name="Zusman T."/>
            <person name="Lifshitz Z."/>
            <person name="Cohen O."/>
            <person name="Gilbert J.A."/>
            <person name="Pupko T."/>
            <person name="Shuman H.A."/>
            <person name="Segal G."/>
        </authorList>
    </citation>
    <scope>NUCLEOTIDE SEQUENCE [LARGE SCALE GENOMIC DNA]</scope>
    <source>
        <strain evidence="3 4">WIGA</strain>
    </source>
</reference>
<sequence>MGIEPYRKKRNFNKTPEPKGGVSSETNSLFVIQKHAASHLHYDFRLELNGVLLSWAIPKGPCFDPSVKRLAMHVEDHPIEYGYFEGIIPEGQYGAGNVMLWDKGIWKPLDADPEKAYKSGHLRFELEAIKLKGRWDLVRFKDEKHWFLIKFKDKFARKQKEYDIIEAEPDSVLTNLSIDEIGEHYSRTNQPHTSDIKKNCIISTNQNFLII</sequence>
<dbReference type="NCBIfam" id="TIGR02777">
    <property type="entry name" value="LigD_PE_dom"/>
    <property type="match status" value="1"/>
</dbReference>
<evidence type="ECO:0000256" key="1">
    <source>
        <dbReference type="SAM" id="MobiDB-lite"/>
    </source>
</evidence>
<organism evidence="3 4">
    <name type="scientific">Legionella bozemanae</name>
    <name type="common">Fluoribacter bozemanae</name>
    <dbReference type="NCBI Taxonomy" id="447"/>
    <lineage>
        <taxon>Bacteria</taxon>
        <taxon>Pseudomonadati</taxon>
        <taxon>Pseudomonadota</taxon>
        <taxon>Gammaproteobacteria</taxon>
        <taxon>Legionellales</taxon>
        <taxon>Legionellaceae</taxon>
        <taxon>Legionella</taxon>
    </lineage>
</organism>
<feature type="region of interest" description="Disordered" evidence="1">
    <location>
        <begin position="1"/>
        <end position="24"/>
    </location>
</feature>
<evidence type="ECO:0000313" key="4">
    <source>
        <dbReference type="Proteomes" id="UP000054695"/>
    </source>
</evidence>
<protein>
    <submittedName>
        <fullName evidence="3">DNA ligase D</fullName>
    </submittedName>
</protein>
<dbReference type="PANTHER" id="PTHR39465:SF1">
    <property type="entry name" value="DNA LIGASE D 3'-PHOSPHOESTERASE DOMAIN-CONTAINING PROTEIN"/>
    <property type="match status" value="1"/>
</dbReference>
<keyword evidence="4" id="KW-1185">Reference proteome</keyword>
<dbReference type="InterPro" id="IPR014144">
    <property type="entry name" value="LigD_PE_domain"/>
</dbReference>
<accession>A0A0W0RIU8</accession>
<dbReference type="PANTHER" id="PTHR39465">
    <property type="entry name" value="DNA LIGASE D, 3'-PHOSPHOESTERASE DOMAIN"/>
    <property type="match status" value="1"/>
</dbReference>
<evidence type="ECO:0000313" key="3">
    <source>
        <dbReference type="EMBL" id="KTC70977.1"/>
    </source>
</evidence>
<dbReference type="STRING" id="447.Lboz_2554"/>
<dbReference type="Pfam" id="PF13298">
    <property type="entry name" value="LigD_N"/>
    <property type="match status" value="1"/>
</dbReference>